<dbReference type="AlphaFoldDB" id="A0A0L8KUM2"/>
<evidence type="ECO:0000313" key="1">
    <source>
        <dbReference type="EMBL" id="KOG29628.1"/>
    </source>
</evidence>
<dbReference type="eggNOG" id="ENOG5033Y0X">
    <property type="taxonomic scope" value="Bacteria"/>
</dbReference>
<sequence>MEYVNLDAQVGDLSGVLDPARYLSHLPLISCDLPPGARAFATDADHYDFRSRRCVKDLTLRAVRGAGREEMEVEFQHNCWKHDQDLLIRYAGVSGIIIDPADEDRGADLGAVILDEILPHRDGCSHEIACWYGTLTLVCRDLQATWIGTICSSES</sequence>
<dbReference type="STRING" id="67356.AQJ84_39030"/>
<dbReference type="RefSeq" id="WP_030042919.1">
    <property type="nucleotide sequence ID" value="NZ_KL575624.1"/>
</dbReference>
<comment type="caution">
    <text evidence="1">The sequence shown here is derived from an EMBL/GenBank/DDBJ whole genome shotgun (WGS) entry which is preliminary data.</text>
</comment>
<name>A0A0L8KUM2_9ACTN</name>
<organism evidence="1 2">
    <name type="scientific">Streptomyces resistomycificus</name>
    <dbReference type="NCBI Taxonomy" id="67356"/>
    <lineage>
        <taxon>Bacteria</taxon>
        <taxon>Bacillati</taxon>
        <taxon>Actinomycetota</taxon>
        <taxon>Actinomycetes</taxon>
        <taxon>Kitasatosporales</taxon>
        <taxon>Streptomycetaceae</taxon>
        <taxon>Streptomyces</taxon>
        <taxon>Streptomyces aurantiacus group</taxon>
    </lineage>
</organism>
<dbReference type="EMBL" id="LGUS01000220">
    <property type="protein sequence ID" value="KOG29628.1"/>
    <property type="molecule type" value="Genomic_DNA"/>
</dbReference>
<evidence type="ECO:0000313" key="2">
    <source>
        <dbReference type="Proteomes" id="UP000037251"/>
    </source>
</evidence>
<accession>A0A0L8KUM2</accession>
<gene>
    <name evidence="1" type="ORF">ADK37_36025</name>
</gene>
<dbReference type="OrthoDB" id="3871343at2"/>
<keyword evidence="2" id="KW-1185">Reference proteome</keyword>
<protein>
    <submittedName>
        <fullName evidence="1">Uncharacterized protein</fullName>
    </submittedName>
</protein>
<proteinExistence type="predicted"/>
<reference evidence="2" key="1">
    <citation type="submission" date="2015-07" db="EMBL/GenBank/DDBJ databases">
        <authorList>
            <person name="Ju K.-S."/>
            <person name="Doroghazi J.R."/>
            <person name="Metcalf W.W."/>
        </authorList>
    </citation>
    <scope>NUCLEOTIDE SEQUENCE [LARGE SCALE GENOMIC DNA]</scope>
    <source>
        <strain evidence="2">NRRL 2290</strain>
    </source>
</reference>
<dbReference type="Proteomes" id="UP000037251">
    <property type="component" value="Unassembled WGS sequence"/>
</dbReference>
<dbReference type="PATRIC" id="fig|67356.5.peg.7704"/>